<reference evidence="17 18" key="1">
    <citation type="submission" date="2020-08" db="EMBL/GenBank/DDBJ databases">
        <authorList>
            <person name="Hejnol A."/>
        </authorList>
    </citation>
    <scope>NUCLEOTIDE SEQUENCE [LARGE SCALE GENOMIC DNA]</scope>
</reference>
<keyword evidence="5" id="KW-0107">Calcium channel</keyword>
<accession>A0A7I8VJY4</accession>
<feature type="domain" description="Ion transport" evidence="16">
    <location>
        <begin position="395"/>
        <end position="637"/>
    </location>
</feature>
<dbReference type="OrthoDB" id="533508at2759"/>
<evidence type="ECO:0000259" key="16">
    <source>
        <dbReference type="Pfam" id="PF00520"/>
    </source>
</evidence>
<keyword evidence="18" id="KW-1185">Reference proteome</keyword>
<dbReference type="InterPro" id="IPR024862">
    <property type="entry name" value="TRPV"/>
</dbReference>
<comment type="caution">
    <text evidence="17">The sequence shown here is derived from an EMBL/GenBank/DDBJ whole genome shotgun (WGS) entry which is preliminary data.</text>
</comment>
<keyword evidence="8" id="KW-0106">Calcium</keyword>
<evidence type="ECO:0000256" key="15">
    <source>
        <dbReference type="SAM" id="Phobius"/>
    </source>
</evidence>
<evidence type="ECO:0000256" key="1">
    <source>
        <dbReference type="ARBA" id="ARBA00004651"/>
    </source>
</evidence>
<dbReference type="InterPro" id="IPR036770">
    <property type="entry name" value="Ankyrin_rpt-contain_sf"/>
</dbReference>
<dbReference type="GO" id="GO:0005262">
    <property type="term" value="F:calcium channel activity"/>
    <property type="evidence" value="ECO:0007669"/>
    <property type="project" value="UniProtKB-KW"/>
</dbReference>
<evidence type="ECO:0000256" key="10">
    <source>
        <dbReference type="ARBA" id="ARBA00023065"/>
    </source>
</evidence>
<keyword evidence="10" id="KW-0406">Ion transport</keyword>
<evidence type="ECO:0000256" key="11">
    <source>
        <dbReference type="ARBA" id="ARBA00023136"/>
    </source>
</evidence>
<protein>
    <submittedName>
        <fullName evidence="17">DgyrCDS4691</fullName>
    </submittedName>
</protein>
<keyword evidence="3" id="KW-1003">Cell membrane</keyword>
<feature type="transmembrane region" description="Helical" evidence="15">
    <location>
        <begin position="605"/>
        <end position="626"/>
    </location>
</feature>
<dbReference type="SMART" id="SM00248">
    <property type="entry name" value="ANK"/>
    <property type="match status" value="5"/>
</dbReference>
<evidence type="ECO:0000256" key="8">
    <source>
        <dbReference type="ARBA" id="ARBA00022837"/>
    </source>
</evidence>
<dbReference type="Pfam" id="PF00520">
    <property type="entry name" value="Ion_trans"/>
    <property type="match status" value="1"/>
</dbReference>
<dbReference type="PANTHER" id="PTHR10582">
    <property type="entry name" value="TRANSIENT RECEPTOR POTENTIAL ION CHANNEL PROTEIN"/>
    <property type="match status" value="1"/>
</dbReference>
<sequence>MRRKFDCMDRRKSKLADPDRLWKLENAEIEENALYKYLNNQNGGKLIDCYSEGGEEAIEKMISSEIEPFLYNGGKGKILTKLEFVQWRNRCSAKRQGQTLIDTRSEEEVLNEFQDSFETHLACWDINKRGVLGETALHICCLHDTPIHFELAKILVRLYPKMVLDVYEGKEYYGQSALHLAVVSGNLDMVKLLVENGAMINQRASGPFFLPEDVKRQKKTISTSNYAGYAYFGEYALAFAACFGREDIYDYLAEKGADPNLKDTLGNCVLHMLVISNQLGMYSYAVRHPKKKARVEISNEANLTPLTLASKLGRNEIFKEIIELQSVEIWRYSNITCSTYPLATLDTIGQEGKTNWSSALMYITDGETEEHLEMLEGGVIKQLLDEKWKTYARRRFFERLVLAVLHLICLSVAIYTRPGTDLLGPIDKINIVRYIAEIISTLNCFINLAMYYDEVKSQGIVEFFKNQTSAPAKMIFNISCALILSCVPMRFLRLEGVEVVLLAIAAPCAWVHLLFFARGVSLLGPFVIMIYKMCASDMVRFIFIFGVFLIQFSQGFFFLFKDIEDPNITTFKTIFGTLMQLFQMTLGEFKYEDFDATRMPILTKIVFAVFAILVPILLLNMLIAMMGNTYQMIISRSEKEWTRQWAKIMIVIERTFDAKRLMKYQEEYSVAFQAGGENARGLMVIKASNKTKARQRKGAIANWKKMVYMVKKLLKEAKQTGNPPAFALSRKKSTLNKIMLEEPPALDMDNSGLLGAMAQLAWEKDIDLAPISGGESDSKKRKQSTSGSDCPTSIAQQLLNDEELKNPHPRPPSGKSLAKRSSKVTPENSVSPSPDSGVSKSSKRSARTF</sequence>
<dbReference type="PROSITE" id="PS50297">
    <property type="entry name" value="ANK_REP_REGION"/>
    <property type="match status" value="2"/>
</dbReference>
<dbReference type="InterPro" id="IPR005821">
    <property type="entry name" value="Ion_trans_dom"/>
</dbReference>
<dbReference type="Gene3D" id="1.25.40.20">
    <property type="entry name" value="Ankyrin repeat-containing domain"/>
    <property type="match status" value="1"/>
</dbReference>
<evidence type="ECO:0000256" key="13">
    <source>
        <dbReference type="PROSITE-ProRule" id="PRU00023"/>
    </source>
</evidence>
<dbReference type="PANTHER" id="PTHR10582:SF2">
    <property type="entry name" value="INACTIVE"/>
    <property type="match status" value="1"/>
</dbReference>
<evidence type="ECO:0000256" key="3">
    <source>
        <dbReference type="ARBA" id="ARBA00022475"/>
    </source>
</evidence>
<organism evidence="17 18">
    <name type="scientific">Dimorphilus gyrociliatus</name>
    <dbReference type="NCBI Taxonomy" id="2664684"/>
    <lineage>
        <taxon>Eukaryota</taxon>
        <taxon>Metazoa</taxon>
        <taxon>Spiralia</taxon>
        <taxon>Lophotrochozoa</taxon>
        <taxon>Annelida</taxon>
        <taxon>Polychaeta</taxon>
        <taxon>Polychaeta incertae sedis</taxon>
        <taxon>Dinophilidae</taxon>
        <taxon>Dimorphilus</taxon>
    </lineage>
</organism>
<evidence type="ECO:0000256" key="5">
    <source>
        <dbReference type="ARBA" id="ARBA00022673"/>
    </source>
</evidence>
<dbReference type="Pfam" id="PF12796">
    <property type="entry name" value="Ank_2"/>
    <property type="match status" value="2"/>
</dbReference>
<evidence type="ECO:0000256" key="14">
    <source>
        <dbReference type="SAM" id="MobiDB-lite"/>
    </source>
</evidence>
<name>A0A7I8VJY4_9ANNE</name>
<keyword evidence="7" id="KW-0677">Repeat</keyword>
<feature type="transmembrane region" description="Helical" evidence="15">
    <location>
        <begin position="396"/>
        <end position="416"/>
    </location>
</feature>
<feature type="region of interest" description="Disordered" evidence="14">
    <location>
        <begin position="769"/>
        <end position="849"/>
    </location>
</feature>
<feature type="compositionally biased region" description="Low complexity" evidence="14">
    <location>
        <begin position="829"/>
        <end position="840"/>
    </location>
</feature>
<dbReference type="AlphaFoldDB" id="A0A7I8VJY4"/>
<evidence type="ECO:0000313" key="17">
    <source>
        <dbReference type="EMBL" id="CAD5115746.1"/>
    </source>
</evidence>
<evidence type="ECO:0000256" key="6">
    <source>
        <dbReference type="ARBA" id="ARBA00022692"/>
    </source>
</evidence>
<keyword evidence="11 15" id="KW-0472">Membrane</keyword>
<evidence type="ECO:0000256" key="9">
    <source>
        <dbReference type="ARBA" id="ARBA00022989"/>
    </source>
</evidence>
<dbReference type="GO" id="GO:0005886">
    <property type="term" value="C:plasma membrane"/>
    <property type="evidence" value="ECO:0007669"/>
    <property type="project" value="UniProtKB-SubCell"/>
</dbReference>
<dbReference type="GO" id="GO:0098703">
    <property type="term" value="P:calcium ion import across plasma membrane"/>
    <property type="evidence" value="ECO:0007669"/>
    <property type="project" value="TreeGrafter"/>
</dbReference>
<keyword evidence="12" id="KW-0407">Ion channel</keyword>
<evidence type="ECO:0000256" key="7">
    <source>
        <dbReference type="ARBA" id="ARBA00022737"/>
    </source>
</evidence>
<proteinExistence type="predicted"/>
<feature type="repeat" description="ANK" evidence="13">
    <location>
        <begin position="232"/>
        <end position="264"/>
    </location>
</feature>
<dbReference type="EMBL" id="CAJFCJ010000006">
    <property type="protein sequence ID" value="CAD5115746.1"/>
    <property type="molecule type" value="Genomic_DNA"/>
</dbReference>
<dbReference type="InterPro" id="IPR002110">
    <property type="entry name" value="Ankyrin_rpt"/>
</dbReference>
<dbReference type="SUPFAM" id="SSF48403">
    <property type="entry name" value="Ankyrin repeat"/>
    <property type="match status" value="1"/>
</dbReference>
<keyword evidence="2" id="KW-0813">Transport</keyword>
<evidence type="ECO:0000313" key="18">
    <source>
        <dbReference type="Proteomes" id="UP000549394"/>
    </source>
</evidence>
<feature type="transmembrane region" description="Helical" evidence="15">
    <location>
        <begin position="431"/>
        <end position="453"/>
    </location>
</feature>
<keyword evidence="6 15" id="KW-0812">Transmembrane</keyword>
<evidence type="ECO:0000256" key="4">
    <source>
        <dbReference type="ARBA" id="ARBA00022568"/>
    </source>
</evidence>
<feature type="transmembrane region" description="Helical" evidence="15">
    <location>
        <begin position="538"/>
        <end position="560"/>
    </location>
</feature>
<evidence type="ECO:0000256" key="12">
    <source>
        <dbReference type="ARBA" id="ARBA00023303"/>
    </source>
</evidence>
<keyword evidence="9 15" id="KW-1133">Transmembrane helix</keyword>
<feature type="transmembrane region" description="Helical" evidence="15">
    <location>
        <begin position="474"/>
        <end position="493"/>
    </location>
</feature>
<keyword evidence="4" id="KW-0109">Calcium transport</keyword>
<dbReference type="Gene3D" id="1.10.287.70">
    <property type="match status" value="1"/>
</dbReference>
<gene>
    <name evidence="17" type="ORF">DGYR_LOCUS4453</name>
</gene>
<feature type="compositionally biased region" description="Polar residues" evidence="14">
    <location>
        <begin position="784"/>
        <end position="799"/>
    </location>
</feature>
<feature type="repeat" description="ANK" evidence="13">
    <location>
        <begin position="173"/>
        <end position="205"/>
    </location>
</feature>
<keyword evidence="13" id="KW-0040">ANK repeat</keyword>
<comment type="subcellular location">
    <subcellularLocation>
        <location evidence="1">Cell membrane</location>
        <topology evidence="1">Multi-pass membrane protein</topology>
    </subcellularLocation>
</comment>
<dbReference type="PROSITE" id="PS50088">
    <property type="entry name" value="ANK_REPEAT"/>
    <property type="match status" value="2"/>
</dbReference>
<dbReference type="Proteomes" id="UP000549394">
    <property type="component" value="Unassembled WGS sequence"/>
</dbReference>
<evidence type="ECO:0000256" key="2">
    <source>
        <dbReference type="ARBA" id="ARBA00022448"/>
    </source>
</evidence>